<evidence type="ECO:0000256" key="1">
    <source>
        <dbReference type="ARBA" id="ARBA00022801"/>
    </source>
</evidence>
<dbReference type="SUPFAM" id="SSF53474">
    <property type="entry name" value="alpha/beta-Hydrolases"/>
    <property type="match status" value="1"/>
</dbReference>
<dbReference type="InterPro" id="IPR050300">
    <property type="entry name" value="GDXG_lipolytic_enzyme"/>
</dbReference>
<reference evidence="4" key="1">
    <citation type="submission" date="2005-09" db="EMBL/GenBank/DDBJ databases">
        <title>Annotation of the Aspergillus terreus NIH2624 genome.</title>
        <authorList>
            <person name="Birren B.W."/>
            <person name="Lander E.S."/>
            <person name="Galagan J.E."/>
            <person name="Nusbaum C."/>
            <person name="Devon K."/>
            <person name="Henn M."/>
            <person name="Ma L.-J."/>
            <person name="Jaffe D.B."/>
            <person name="Butler J."/>
            <person name="Alvarez P."/>
            <person name="Gnerre S."/>
            <person name="Grabherr M."/>
            <person name="Kleber M."/>
            <person name="Mauceli E.W."/>
            <person name="Brockman W."/>
            <person name="Rounsley S."/>
            <person name="Young S.K."/>
            <person name="LaButti K."/>
            <person name="Pushparaj V."/>
            <person name="DeCaprio D."/>
            <person name="Crawford M."/>
            <person name="Koehrsen M."/>
            <person name="Engels R."/>
            <person name="Montgomery P."/>
            <person name="Pearson M."/>
            <person name="Howarth C."/>
            <person name="Larson L."/>
            <person name="Luoma S."/>
            <person name="White J."/>
            <person name="Alvarado L."/>
            <person name="Kodira C.D."/>
            <person name="Zeng Q."/>
            <person name="Oleary S."/>
            <person name="Yandava C."/>
            <person name="Denning D.W."/>
            <person name="Nierman W.C."/>
            <person name="Milne T."/>
            <person name="Madden K."/>
        </authorList>
    </citation>
    <scope>NUCLEOTIDE SEQUENCE [LARGE SCALE GENOMIC DNA]</scope>
    <source>
        <strain evidence="4">NIH 2624 / FGSC A1156</strain>
    </source>
</reference>
<evidence type="ECO:0000313" key="3">
    <source>
        <dbReference type="EMBL" id="EAU38579.1"/>
    </source>
</evidence>
<evidence type="ECO:0000259" key="2">
    <source>
        <dbReference type="Pfam" id="PF20434"/>
    </source>
</evidence>
<protein>
    <recommendedName>
        <fullName evidence="2">BD-FAE-like domain-containing protein</fullName>
    </recommendedName>
</protein>
<dbReference type="PANTHER" id="PTHR48081:SF3">
    <property type="entry name" value="ALPHA_BETA HYDROLASE FOLD-3 DOMAIN-CONTAINING PROTEIN"/>
    <property type="match status" value="1"/>
</dbReference>
<organism evidence="3 4">
    <name type="scientific">Aspergillus terreus (strain NIH 2624 / FGSC A1156)</name>
    <dbReference type="NCBI Taxonomy" id="341663"/>
    <lineage>
        <taxon>Eukaryota</taxon>
        <taxon>Fungi</taxon>
        <taxon>Dikarya</taxon>
        <taxon>Ascomycota</taxon>
        <taxon>Pezizomycotina</taxon>
        <taxon>Eurotiomycetes</taxon>
        <taxon>Eurotiomycetidae</taxon>
        <taxon>Eurotiales</taxon>
        <taxon>Aspergillaceae</taxon>
        <taxon>Aspergillus</taxon>
        <taxon>Aspergillus subgen. Circumdati</taxon>
    </lineage>
</organism>
<dbReference type="OrthoDB" id="19653at2759"/>
<name>Q0CWW2_ASPTN</name>
<dbReference type="RefSeq" id="XP_001209187.1">
    <property type="nucleotide sequence ID" value="XM_001209187.1"/>
</dbReference>
<dbReference type="InterPro" id="IPR029058">
    <property type="entry name" value="AB_hydrolase_fold"/>
</dbReference>
<dbReference type="PANTHER" id="PTHR48081">
    <property type="entry name" value="AB HYDROLASE SUPERFAMILY PROTEIN C4A8.06C"/>
    <property type="match status" value="1"/>
</dbReference>
<proteinExistence type="predicted"/>
<dbReference type="eggNOG" id="ENOG502S3DF">
    <property type="taxonomic scope" value="Eukaryota"/>
</dbReference>
<dbReference type="EMBL" id="CH476595">
    <property type="protein sequence ID" value="EAU38579.1"/>
    <property type="molecule type" value="Genomic_DNA"/>
</dbReference>
<dbReference type="OMA" id="DHTFAMG"/>
<gene>
    <name evidence="3" type="ORF">ATEG_01822</name>
</gene>
<keyword evidence="1" id="KW-0378">Hydrolase</keyword>
<dbReference type="Proteomes" id="UP000007963">
    <property type="component" value="Unassembled WGS sequence"/>
</dbReference>
<dbReference type="VEuPathDB" id="FungiDB:ATEG_01822"/>
<dbReference type="AlphaFoldDB" id="Q0CWW2"/>
<evidence type="ECO:0000313" key="4">
    <source>
        <dbReference type="Proteomes" id="UP000007963"/>
    </source>
</evidence>
<accession>Q0CWW2</accession>
<dbReference type="Gene3D" id="3.40.50.1820">
    <property type="entry name" value="alpha/beta hydrolase"/>
    <property type="match status" value="1"/>
</dbReference>
<dbReference type="Pfam" id="PF20434">
    <property type="entry name" value="BD-FAE"/>
    <property type="match status" value="1"/>
</dbReference>
<dbReference type="GeneID" id="4315548"/>
<dbReference type="GO" id="GO:0016787">
    <property type="term" value="F:hydrolase activity"/>
    <property type="evidence" value="ECO:0007669"/>
    <property type="project" value="UniProtKB-KW"/>
</dbReference>
<dbReference type="HOGENOM" id="CLU_012494_9_0_1"/>
<feature type="domain" description="BD-FAE-like" evidence="2">
    <location>
        <begin position="22"/>
        <end position="133"/>
    </location>
</feature>
<dbReference type="InterPro" id="IPR049492">
    <property type="entry name" value="BD-FAE-like_dom"/>
</dbReference>
<sequence>MASTTPLTVQYKEANGSKITTDIYLPPASPESTSYPVLINIHGGAFMLGHSRMVSMPQIDDCLARRWIVVAPNHRLCPQVNILDGPIADCRDLLQWIYSGQLDAYLQSQNKPHRVDHQRVMAFGTSSGGTLALSLVHPPTAPPPPCRRTKIQGYDVPRPPAAILNFYGAVHFTDPFWTSPVPHIKSKLPPFADSFLQQIYAEHPVPTSSAISLEGQSEGPSGAAPDFTRARDAFAFTQIANGTVLAACFPGRDVREIDPVARVGSTFPPTFIVHGAEDRMVPIGLSRRLLEVLRGCGVRCGMVEVPGEDHTFAMGMKVGSRTWEVQRRGFDFLAEVISDRS</sequence>
<dbReference type="STRING" id="341663.Q0CWW2"/>